<keyword evidence="2" id="KW-0460">Magnesium</keyword>
<dbReference type="EMBL" id="MGFT01000034">
    <property type="protein sequence ID" value="OGM10940.1"/>
    <property type="molecule type" value="Genomic_DNA"/>
</dbReference>
<dbReference type="InterPro" id="IPR006074">
    <property type="entry name" value="GTP1-OBG_CS"/>
</dbReference>
<dbReference type="InterPro" id="IPR045001">
    <property type="entry name" value="DRG"/>
</dbReference>
<dbReference type="PRINTS" id="PR00326">
    <property type="entry name" value="GTP1OBG"/>
</dbReference>
<dbReference type="Gene3D" id="3.10.20.30">
    <property type="match status" value="1"/>
</dbReference>
<dbReference type="Pfam" id="PF16897">
    <property type="entry name" value="MMR_HSR1_Xtn"/>
    <property type="match status" value="1"/>
</dbReference>
<dbReference type="SUPFAM" id="SSF52540">
    <property type="entry name" value="P-loop containing nucleoside triphosphate hydrolases"/>
    <property type="match status" value="1"/>
</dbReference>
<dbReference type="InterPro" id="IPR012675">
    <property type="entry name" value="Beta-grasp_dom_sf"/>
</dbReference>
<proteinExistence type="predicted"/>
<dbReference type="GO" id="GO:0005525">
    <property type="term" value="F:GTP binding"/>
    <property type="evidence" value="ECO:0007669"/>
    <property type="project" value="UniProtKB-KW"/>
</dbReference>
<dbReference type="InterPro" id="IPR031167">
    <property type="entry name" value="G_OBG"/>
</dbReference>
<keyword evidence="1" id="KW-0547">Nucleotide-binding</keyword>
<dbReference type="NCBIfam" id="TIGR00231">
    <property type="entry name" value="small_GTP"/>
    <property type="match status" value="1"/>
</dbReference>
<feature type="domain" description="OBG-type G" evidence="4">
    <location>
        <begin position="65"/>
        <end position="323"/>
    </location>
</feature>
<dbReference type="PANTHER" id="PTHR43127">
    <property type="entry name" value="DEVELOPMENTALLY-REGULATED GTP-BINDING PROTEIN 2"/>
    <property type="match status" value="1"/>
</dbReference>
<dbReference type="InterPro" id="IPR006073">
    <property type="entry name" value="GTP-bd"/>
</dbReference>
<dbReference type="CDD" id="cd01896">
    <property type="entry name" value="DRG"/>
    <property type="match status" value="1"/>
</dbReference>
<dbReference type="InterPro" id="IPR027417">
    <property type="entry name" value="P-loop_NTPase"/>
</dbReference>
<evidence type="ECO:0000256" key="2">
    <source>
        <dbReference type="ARBA" id="ARBA00022842"/>
    </source>
</evidence>
<dbReference type="PROSITE" id="PS00905">
    <property type="entry name" value="GTP1_OBG"/>
    <property type="match status" value="1"/>
</dbReference>
<dbReference type="Pfam" id="PF01926">
    <property type="entry name" value="MMR_HSR1"/>
    <property type="match status" value="1"/>
</dbReference>
<dbReference type="Proteomes" id="UP000178533">
    <property type="component" value="Unassembled WGS sequence"/>
</dbReference>
<comment type="caution">
    <text evidence="5">The sequence shown here is derived from an EMBL/GenBank/DDBJ whole genome shotgun (WGS) entry which is preliminary data.</text>
</comment>
<evidence type="ECO:0000259" key="4">
    <source>
        <dbReference type="PROSITE" id="PS51710"/>
    </source>
</evidence>
<dbReference type="GO" id="GO:0003924">
    <property type="term" value="F:GTPase activity"/>
    <property type="evidence" value="ECO:0007669"/>
    <property type="project" value="InterPro"/>
</dbReference>
<sequence length="358" mass="40109">MIIDEQIQNIEKEIRETPYHKGTERHIGILRARIARLKDKQLEVETRSKKGGGGGGYAIKKEGNASVVLIGPPSVGKSTLLNKLTNANSKVAPYAFTTVSVIPGMMNYKDARIQILDVPGLIEGAEEGKGRGKEVLSVARGSNLLVIMTEVGKIDALERISKALQRNGIRLNQEKPKVAIEKKLGGGIIIHSNFKQEFDKETIKTIALEYGIKNAEITIKERLNIDRLIDSFSTSRVYIKAIYIVNKSDLGKYPKENIYKPLFISVYKNINLDILRDLIWDNLYFVRVYLVKPEKEPDFSNPIIAKKEDTLEDVGLELSSQFFENKKGAKIWGTGAKFSGQEVSLKTKVSEGMQIRFI</sequence>
<dbReference type="AlphaFoldDB" id="A0A1F7X786"/>
<dbReference type="InterPro" id="IPR031662">
    <property type="entry name" value="GTP-binding_2"/>
</dbReference>
<dbReference type="PROSITE" id="PS51710">
    <property type="entry name" value="G_OBG"/>
    <property type="match status" value="1"/>
</dbReference>
<keyword evidence="3" id="KW-0342">GTP-binding</keyword>
<dbReference type="InterPro" id="IPR005225">
    <property type="entry name" value="Small_GTP-bd"/>
</dbReference>
<accession>A0A1F7X786</accession>
<evidence type="ECO:0000256" key="3">
    <source>
        <dbReference type="ARBA" id="ARBA00023134"/>
    </source>
</evidence>
<evidence type="ECO:0000313" key="5">
    <source>
        <dbReference type="EMBL" id="OGM10940.1"/>
    </source>
</evidence>
<name>A0A1F7X786_9BACT</name>
<gene>
    <name evidence="5" type="ORF">A2W13_00250</name>
</gene>
<reference evidence="5 6" key="1">
    <citation type="journal article" date="2016" name="Nat. Commun.">
        <title>Thousands of microbial genomes shed light on interconnected biogeochemical processes in an aquifer system.</title>
        <authorList>
            <person name="Anantharaman K."/>
            <person name="Brown C.T."/>
            <person name="Hug L.A."/>
            <person name="Sharon I."/>
            <person name="Castelle C.J."/>
            <person name="Probst A.J."/>
            <person name="Thomas B.C."/>
            <person name="Singh A."/>
            <person name="Wilkins M.J."/>
            <person name="Karaoz U."/>
            <person name="Brodie E.L."/>
            <person name="Williams K.H."/>
            <person name="Hubbard S.S."/>
            <person name="Banfield J.F."/>
        </authorList>
    </citation>
    <scope>NUCLEOTIDE SEQUENCE [LARGE SCALE GENOMIC DNA]</scope>
</reference>
<dbReference type="Gene3D" id="3.40.50.300">
    <property type="entry name" value="P-loop containing nucleotide triphosphate hydrolases"/>
    <property type="match status" value="1"/>
</dbReference>
<evidence type="ECO:0000256" key="1">
    <source>
        <dbReference type="ARBA" id="ARBA00022741"/>
    </source>
</evidence>
<organism evidence="5 6">
    <name type="scientific">Candidatus Woesebacteria bacterium RBG_16_36_11</name>
    <dbReference type="NCBI Taxonomy" id="1802481"/>
    <lineage>
        <taxon>Bacteria</taxon>
        <taxon>Candidatus Woeseibacteriota</taxon>
    </lineage>
</organism>
<protein>
    <recommendedName>
        <fullName evidence="4">OBG-type G domain-containing protein</fullName>
    </recommendedName>
</protein>
<dbReference type="STRING" id="1802481.A2W13_00250"/>
<evidence type="ECO:0000313" key="6">
    <source>
        <dbReference type="Proteomes" id="UP000178533"/>
    </source>
</evidence>